<reference evidence="2 3" key="1">
    <citation type="submission" date="2019-09" db="EMBL/GenBank/DDBJ databases">
        <title>Actinomadura physcomitrii sp. nov., a novel actinomycete isolated from moss [Physcomitrium sphaericum (Ludw) Fuernr].</title>
        <authorList>
            <person name="Liu C."/>
            <person name="Zhuang X."/>
        </authorList>
    </citation>
    <scope>NUCLEOTIDE SEQUENCE [LARGE SCALE GENOMIC DNA]</scope>
    <source>
        <strain evidence="2 3">CYP1-1B</strain>
    </source>
</reference>
<name>A0A6L3W1W7_9ACTN</name>
<accession>A0A6L3W1W7</accession>
<keyword evidence="3" id="KW-1185">Reference proteome</keyword>
<protein>
    <submittedName>
        <fullName evidence="2">Uncharacterized protein</fullName>
    </submittedName>
</protein>
<dbReference type="AlphaFoldDB" id="A0A6L3W1W7"/>
<feature type="compositionally biased region" description="Basic and acidic residues" evidence="1">
    <location>
        <begin position="40"/>
        <end position="53"/>
    </location>
</feature>
<sequence length="123" mass="13838">MLRRFTSGPTQPAYAAMMEVGRAQRTIFLARSAPTPRSPAGDRVRAERGGELQRRRRLHQVRRARRARLQPARGAQDAVPAHPPVLPRLHQHPDDPRHPRPAGVEDVLTDVDRHALTRCSTPT</sequence>
<comment type="caution">
    <text evidence="2">The sequence shown here is derived from an EMBL/GenBank/DDBJ whole genome shotgun (WGS) entry which is preliminary data.</text>
</comment>
<feature type="compositionally biased region" description="Basic residues" evidence="1">
    <location>
        <begin position="54"/>
        <end position="68"/>
    </location>
</feature>
<proteinExistence type="predicted"/>
<organism evidence="2 3">
    <name type="scientific">Actinomadura montaniterrae</name>
    <dbReference type="NCBI Taxonomy" id="1803903"/>
    <lineage>
        <taxon>Bacteria</taxon>
        <taxon>Bacillati</taxon>
        <taxon>Actinomycetota</taxon>
        <taxon>Actinomycetes</taxon>
        <taxon>Streptosporangiales</taxon>
        <taxon>Thermomonosporaceae</taxon>
        <taxon>Actinomadura</taxon>
    </lineage>
</organism>
<dbReference type="Proteomes" id="UP000483004">
    <property type="component" value="Unassembled WGS sequence"/>
</dbReference>
<feature type="region of interest" description="Disordered" evidence="1">
    <location>
        <begin position="31"/>
        <end position="123"/>
    </location>
</feature>
<evidence type="ECO:0000313" key="3">
    <source>
        <dbReference type="Proteomes" id="UP000483004"/>
    </source>
</evidence>
<dbReference type="OrthoDB" id="3698941at2"/>
<evidence type="ECO:0000256" key="1">
    <source>
        <dbReference type="SAM" id="MobiDB-lite"/>
    </source>
</evidence>
<dbReference type="EMBL" id="WBMR01000003">
    <property type="protein sequence ID" value="KAB2388876.1"/>
    <property type="molecule type" value="Genomic_DNA"/>
</dbReference>
<evidence type="ECO:0000313" key="2">
    <source>
        <dbReference type="EMBL" id="KAB2388876.1"/>
    </source>
</evidence>
<gene>
    <name evidence="2" type="ORF">F9B16_02595</name>
</gene>